<dbReference type="RefSeq" id="WP_010034265.1">
    <property type="nucleotide sequence ID" value="NZ_CP025958.1"/>
</dbReference>
<dbReference type="AlphaFoldDB" id="A0A2Z3H2J3"/>
<reference evidence="2 3" key="1">
    <citation type="submission" date="2018-01" db="EMBL/GenBank/DDBJ databases">
        <title>G. obscuriglobus.</title>
        <authorList>
            <person name="Franke J."/>
            <person name="Blomberg W."/>
            <person name="Selmecki A."/>
        </authorList>
    </citation>
    <scope>NUCLEOTIDE SEQUENCE [LARGE SCALE GENOMIC DNA]</scope>
    <source>
        <strain evidence="2 3">DSM 5831</strain>
    </source>
</reference>
<feature type="compositionally biased region" description="Pro residues" evidence="1">
    <location>
        <begin position="469"/>
        <end position="480"/>
    </location>
</feature>
<dbReference type="Proteomes" id="UP000245802">
    <property type="component" value="Chromosome"/>
</dbReference>
<gene>
    <name evidence="2" type="ORF">C1280_26725</name>
</gene>
<feature type="region of interest" description="Disordered" evidence="1">
    <location>
        <begin position="465"/>
        <end position="488"/>
    </location>
</feature>
<name>A0A2Z3H2J3_9BACT</name>
<protein>
    <submittedName>
        <fullName evidence="2">Uncharacterized protein</fullName>
    </submittedName>
</protein>
<organism evidence="2 3">
    <name type="scientific">Gemmata obscuriglobus</name>
    <dbReference type="NCBI Taxonomy" id="114"/>
    <lineage>
        <taxon>Bacteria</taxon>
        <taxon>Pseudomonadati</taxon>
        <taxon>Planctomycetota</taxon>
        <taxon>Planctomycetia</taxon>
        <taxon>Gemmatales</taxon>
        <taxon>Gemmataceae</taxon>
        <taxon>Gemmata</taxon>
    </lineage>
</organism>
<accession>A0A2Z3H2J3</accession>
<sequence length="488" mass="53640">MNPIDVALAARAFAARRGVPSATVRHRRLSAKPLAVVAWQLGGEPFSVAALGWGDRANQLHTTVPGESRNRTLLFAALLPFAHWFNARFDAPALDRETITRGEHRFTIARTAPQVMVPNRATVELLGRLGRRLAYLPTEGPNAADPALVRLGRHLRFLWDHASFPGPQLLVALTDLMNAHWMTPQSGSERQSLPALEAFIDPPPGLDGFAAAERAEFCPVGPAPDGGDDDRLIPLVERFNAARGRSTDPAVVGPLRAPIEDHYRPLLGRSWGLLWRCRDRELSRPEAPSVGRRWDADRQDYTRHMDWLNQNGLRRTRQTPRQAATAFRNTEEAGRLLEAEEACDDPLKMAAYVLAGKAVRGRVVALDPNHKEPGPKRTVRRPLVTVRSPEPCRIPIGRELWWTGHADGTEYVVEDVVPAPGGGSDVVLKLTTSTATNPLPSVGATVCFSVHSTKPRWLGQLPDTHPWTHVPPAPAAPPSPLEFLTPEA</sequence>
<evidence type="ECO:0000313" key="3">
    <source>
        <dbReference type="Proteomes" id="UP000245802"/>
    </source>
</evidence>
<proteinExistence type="predicted"/>
<evidence type="ECO:0000313" key="2">
    <source>
        <dbReference type="EMBL" id="AWM40243.1"/>
    </source>
</evidence>
<dbReference type="KEGG" id="gog:C1280_26725"/>
<dbReference type="EMBL" id="CP025958">
    <property type="protein sequence ID" value="AWM40243.1"/>
    <property type="molecule type" value="Genomic_DNA"/>
</dbReference>
<keyword evidence="3" id="KW-1185">Reference proteome</keyword>
<dbReference type="OrthoDB" id="140186at2"/>
<evidence type="ECO:0000256" key="1">
    <source>
        <dbReference type="SAM" id="MobiDB-lite"/>
    </source>
</evidence>